<gene>
    <name evidence="2" type="ORF">L21SP2_1378</name>
</gene>
<dbReference type="OrthoDB" id="350528at2"/>
<dbReference type="Proteomes" id="UP000018680">
    <property type="component" value="Chromosome"/>
</dbReference>
<dbReference type="PANTHER" id="PTHR35024:SF4">
    <property type="entry name" value="POLYMER-FORMING CYTOSKELETAL PROTEIN"/>
    <property type="match status" value="1"/>
</dbReference>
<dbReference type="Pfam" id="PF04519">
    <property type="entry name" value="Bactofilin"/>
    <property type="match status" value="1"/>
</dbReference>
<organism evidence="2 3">
    <name type="scientific">Salinispira pacifica</name>
    <dbReference type="NCBI Taxonomy" id="1307761"/>
    <lineage>
        <taxon>Bacteria</taxon>
        <taxon>Pseudomonadati</taxon>
        <taxon>Spirochaetota</taxon>
        <taxon>Spirochaetia</taxon>
        <taxon>Spirochaetales</taxon>
        <taxon>Spirochaetaceae</taxon>
        <taxon>Salinispira</taxon>
    </lineage>
</organism>
<dbReference type="KEGG" id="slr:L21SP2_1378"/>
<dbReference type="eggNOG" id="COG1664">
    <property type="taxonomic scope" value="Bacteria"/>
</dbReference>
<reference evidence="2 3" key="1">
    <citation type="journal article" date="2015" name="Stand. Genomic Sci.">
        <title>Complete genome sequence and description of Salinispira pacifica gen. nov., sp. nov., a novel spirochaete isolated form a hypersaline microbial mat.</title>
        <authorList>
            <person name="Ben Hania W."/>
            <person name="Joseph M."/>
            <person name="Schumann P."/>
            <person name="Bunk B."/>
            <person name="Fiebig A."/>
            <person name="Sproer C."/>
            <person name="Klenk H.P."/>
            <person name="Fardeau M.L."/>
            <person name="Spring S."/>
        </authorList>
    </citation>
    <scope>NUCLEOTIDE SEQUENCE [LARGE SCALE GENOMIC DNA]</scope>
    <source>
        <strain evidence="2 3">L21-RPul-D2</strain>
    </source>
</reference>
<evidence type="ECO:0000313" key="2">
    <source>
        <dbReference type="EMBL" id="AHC14777.1"/>
    </source>
</evidence>
<evidence type="ECO:0008006" key="4">
    <source>
        <dbReference type="Google" id="ProtNLM"/>
    </source>
</evidence>
<dbReference type="PANTHER" id="PTHR35024">
    <property type="entry name" value="HYPOTHETICAL CYTOSOLIC PROTEIN"/>
    <property type="match status" value="1"/>
</dbReference>
<evidence type="ECO:0000313" key="3">
    <source>
        <dbReference type="Proteomes" id="UP000018680"/>
    </source>
</evidence>
<evidence type="ECO:0000256" key="1">
    <source>
        <dbReference type="ARBA" id="ARBA00044755"/>
    </source>
</evidence>
<dbReference type="RefSeq" id="WP_024267700.1">
    <property type="nucleotide sequence ID" value="NC_023035.1"/>
</dbReference>
<dbReference type="AlphaFoldDB" id="V5WG13"/>
<protein>
    <recommendedName>
        <fullName evidence="4">Integral membrane protein CcmA involved in cell shape determination</fullName>
    </recommendedName>
</protein>
<accession>V5WG13</accession>
<dbReference type="EMBL" id="CP006939">
    <property type="protein sequence ID" value="AHC14777.1"/>
    <property type="molecule type" value="Genomic_DNA"/>
</dbReference>
<proteinExistence type="inferred from homology"/>
<comment type="similarity">
    <text evidence="1">Belongs to the bactofilin family.</text>
</comment>
<dbReference type="InterPro" id="IPR007607">
    <property type="entry name" value="BacA/B"/>
</dbReference>
<keyword evidence="3" id="KW-1185">Reference proteome</keyword>
<sequence>MSSSFDKSVLEHTRTRLGSQTFLKGELKFDSSMRISGRFQGKISSGGFLYIEEGAEIEADLFVQDVVVGGTVRGNIEAQGMVEMLDSAKIYGNVRSAKLRIADGVIFEGRCEMIRKAESVDIFSSPVKELRENIQNGD</sequence>
<dbReference type="HOGENOM" id="CLU_072799_4_3_12"/>
<name>V5WG13_9SPIO</name>
<dbReference type="STRING" id="1307761.L21SP2_1378"/>